<keyword evidence="2" id="KW-1185">Reference proteome</keyword>
<accession>A0A2W0HPB3</accession>
<organism evidence="1 2">
    <name type="scientific">Alteribacter lacisalsi</name>
    <dbReference type="NCBI Taxonomy" id="2045244"/>
    <lineage>
        <taxon>Bacteria</taxon>
        <taxon>Bacillati</taxon>
        <taxon>Bacillota</taxon>
        <taxon>Bacilli</taxon>
        <taxon>Bacillales</taxon>
        <taxon>Bacillaceae</taxon>
        <taxon>Alteribacter</taxon>
    </lineage>
</organism>
<gene>
    <name evidence="1" type="ORF">CR205_19930</name>
</gene>
<proteinExistence type="predicted"/>
<dbReference type="AlphaFoldDB" id="A0A2W0HPB3"/>
<dbReference type="InterPro" id="IPR026988">
    <property type="entry name" value="YaaC-like"/>
</dbReference>
<comment type="caution">
    <text evidence="1">The sequence shown here is derived from an EMBL/GenBank/DDBJ whole genome shotgun (WGS) entry which is preliminary data.</text>
</comment>
<evidence type="ECO:0000313" key="2">
    <source>
        <dbReference type="Proteomes" id="UP000248066"/>
    </source>
</evidence>
<dbReference type="Proteomes" id="UP000248066">
    <property type="component" value="Unassembled WGS sequence"/>
</dbReference>
<evidence type="ECO:0000313" key="1">
    <source>
        <dbReference type="EMBL" id="PYZ95398.1"/>
    </source>
</evidence>
<reference evidence="1 2" key="1">
    <citation type="submission" date="2017-10" db="EMBL/GenBank/DDBJ databases">
        <title>Bacillus sp. nov., a halophilic bacterium isolated from a Yangshapao Lake.</title>
        <authorList>
            <person name="Wang H."/>
        </authorList>
    </citation>
    <scope>NUCLEOTIDE SEQUENCE [LARGE SCALE GENOMIC DNA]</scope>
    <source>
        <strain evidence="1 2">YSP-3</strain>
    </source>
</reference>
<sequence length="372" mass="42997">MLTLPYQTFPPTSTVPPYYFPKILLVAYQLGTLLSRNLSRFQNLQNSVSLRVSTVLPQEVMVLSSSAFYIPFQSIDFVKEFLVKKYENLHLNNAQSLAYQNGYSFLYYLEMGKQYVDQAAVAPMATRPVLLFYGCVQWMKACLLTVDPEYPGTTQVLAHGVTARKRKKQGYAFWEDEIKVQKEGLFPYFSDRLFHVKQLTGEKYTMNTLLRRIPELAPVIERMFGSPVLFPLTRSDRSSSVSDHLLKTLEMDVPRFDAWLKSFGLPSSSTKTKGQLDIISDNRIEDHPFLTTRDQQGVSWLPAFRTDYLPLPELMCHYLILYNLSMVCRYETEWWCELLHTFPGHDYPCIHAFLNTTSVKLPLLIERVLSSD</sequence>
<name>A0A2W0HPB3_9BACI</name>
<dbReference type="EMBL" id="PDOF01000006">
    <property type="protein sequence ID" value="PYZ95398.1"/>
    <property type="molecule type" value="Genomic_DNA"/>
</dbReference>
<dbReference type="Pfam" id="PF14175">
    <property type="entry name" value="YaaC"/>
    <property type="match status" value="1"/>
</dbReference>
<protein>
    <recommendedName>
        <fullName evidence="3">YaaC family protein</fullName>
    </recommendedName>
</protein>
<evidence type="ECO:0008006" key="3">
    <source>
        <dbReference type="Google" id="ProtNLM"/>
    </source>
</evidence>